<dbReference type="EMBL" id="RBCJ01000001">
    <property type="protein sequence ID" value="RKN82881.1"/>
    <property type="molecule type" value="Genomic_DNA"/>
</dbReference>
<feature type="transmembrane region" description="Helical" evidence="6">
    <location>
        <begin position="306"/>
        <end position="332"/>
    </location>
</feature>
<gene>
    <name evidence="8" type="ORF">D7Z94_03305</name>
</gene>
<dbReference type="InterPro" id="IPR003838">
    <property type="entry name" value="ABC3_permease_C"/>
</dbReference>
<evidence type="ECO:0000256" key="6">
    <source>
        <dbReference type="SAM" id="Phobius"/>
    </source>
</evidence>
<dbReference type="PANTHER" id="PTHR30287">
    <property type="entry name" value="MEMBRANE COMPONENT OF PREDICTED ABC SUPERFAMILY METABOLITE UPTAKE TRANSPORTER"/>
    <property type="match status" value="1"/>
</dbReference>
<feature type="transmembrane region" description="Helical" evidence="6">
    <location>
        <begin position="708"/>
        <end position="730"/>
    </location>
</feature>
<dbReference type="PANTHER" id="PTHR30287:SF2">
    <property type="entry name" value="BLL1001 PROTEIN"/>
    <property type="match status" value="1"/>
</dbReference>
<reference evidence="8 9" key="1">
    <citation type="submission" date="2018-10" db="EMBL/GenBank/DDBJ databases">
        <title>Ulvibacterium marinum gen. nov., sp. nov., a novel marine bacterium of the family Flavobacteriaceae, isolated from a culture of the green alga Ulva prolifera.</title>
        <authorList>
            <person name="Zhang Z."/>
        </authorList>
    </citation>
    <scope>NUCLEOTIDE SEQUENCE [LARGE SCALE GENOMIC DNA]</scope>
    <source>
        <strain evidence="8 9">CCMM003</strain>
    </source>
</reference>
<feature type="transmembrane region" description="Helical" evidence="6">
    <location>
        <begin position="428"/>
        <end position="449"/>
    </location>
</feature>
<name>A0A3B0CDF2_9FLAO</name>
<dbReference type="AlphaFoldDB" id="A0A3B0CDF2"/>
<feature type="transmembrane region" description="Helical" evidence="6">
    <location>
        <begin position="21"/>
        <end position="45"/>
    </location>
</feature>
<evidence type="ECO:0000313" key="9">
    <source>
        <dbReference type="Proteomes" id="UP000276603"/>
    </source>
</evidence>
<evidence type="ECO:0000256" key="4">
    <source>
        <dbReference type="ARBA" id="ARBA00022989"/>
    </source>
</evidence>
<comment type="subcellular location">
    <subcellularLocation>
        <location evidence="1">Cell membrane</location>
        <topology evidence="1">Multi-pass membrane protein</topology>
    </subcellularLocation>
</comment>
<keyword evidence="5 6" id="KW-0472">Membrane</keyword>
<dbReference type="Proteomes" id="UP000276603">
    <property type="component" value="Unassembled WGS sequence"/>
</dbReference>
<feature type="transmembrane region" description="Helical" evidence="6">
    <location>
        <begin position="352"/>
        <end position="373"/>
    </location>
</feature>
<accession>A0A3B0CDF2</accession>
<proteinExistence type="predicted"/>
<feature type="domain" description="ABC3 transporter permease C-terminal" evidence="7">
    <location>
        <begin position="663"/>
        <end position="782"/>
    </location>
</feature>
<keyword evidence="9" id="KW-1185">Reference proteome</keyword>
<protein>
    <submittedName>
        <fullName evidence="8">ABC transporter permease</fullName>
    </submittedName>
</protein>
<evidence type="ECO:0000256" key="1">
    <source>
        <dbReference type="ARBA" id="ARBA00004651"/>
    </source>
</evidence>
<dbReference type="Pfam" id="PF02687">
    <property type="entry name" value="FtsX"/>
    <property type="match status" value="2"/>
</dbReference>
<evidence type="ECO:0000256" key="3">
    <source>
        <dbReference type="ARBA" id="ARBA00022692"/>
    </source>
</evidence>
<evidence type="ECO:0000256" key="5">
    <source>
        <dbReference type="ARBA" id="ARBA00023136"/>
    </source>
</evidence>
<dbReference type="GO" id="GO:0005886">
    <property type="term" value="C:plasma membrane"/>
    <property type="evidence" value="ECO:0007669"/>
    <property type="project" value="UniProtKB-SubCell"/>
</dbReference>
<keyword evidence="3 6" id="KW-0812">Transmembrane</keyword>
<sequence>MDMRSLLLIHLKYLIKRKREFLLVGLSLVLTILLLSIALSLLRIIGQPFDITFNNLKASEILLLFDTRDDDKDKITQWFSKQDEVLDVSASSPYMMVNAPLIHGEREIDLSVQLTEHNTDHFTQDQIRILKGESNEHPNHGEIWLPSHFERSFDLQLGDTLGLSINGSLRELRISAFVVDPHYLSAIFNPTRAWVAPGELPFLAPLSELNNNMIGIRLRDRAQLDTFWKRFNENFDYSGKSLQYPLFKRAFTSLYTLLSSVLLIFSVMGLLISLLIINHTISSHVFSDYKQIGVLKGLGFTPGNMVTLYLMQMGFLALVALPLGLFVSWFVVRGVVNWIIEPMGIPNFTYDLSTPVLVSFGITLFLIFAVSFFSARKAGLVKPVEAIRNSFQTNGRPSKKASKAFSSSWLPLSLLLGERFLSSQKRNLILMGINTAGIVFVVIFCVNIANSFDKIHTDRTSWGFDNADVVVNRSSSVVLALKHSQFMEMLEGYDDEIRTISPYNYTNLFILSQNNKTIKELQGKVYSRAISKTGLENIMGNHPNGADEIALCVGTAEEFEKQVGDSIAVFIEGQKKVFSITGIYQDVGNFGKGFRLQEKALLELNPLFEPQFYGLELYPNVERDEFRLRLENQFGETIRTELSVEERKAMVSMVMNIRIAVFTISLFFVLVLVLIIYNDQNIYIQQHKISFVKLKSLGFTTKDLRMILLWKTIMSLALGMFIGIPLSLWLGPKIMNFLTADIGLVRFPFIPSSMGMVVSMVVLFVLGAISTWFAAAAVRKINFRIISNL</sequence>
<feature type="transmembrane region" description="Helical" evidence="6">
    <location>
        <begin position="657"/>
        <end position="677"/>
    </location>
</feature>
<feature type="transmembrane region" description="Helical" evidence="6">
    <location>
        <begin position="254"/>
        <end position="277"/>
    </location>
</feature>
<feature type="domain" description="ABC3 transporter permease C-terminal" evidence="7">
    <location>
        <begin position="264"/>
        <end position="378"/>
    </location>
</feature>
<keyword evidence="2" id="KW-1003">Cell membrane</keyword>
<organism evidence="8 9">
    <name type="scientific">Ulvibacterium marinum</name>
    <dbReference type="NCBI Taxonomy" id="2419782"/>
    <lineage>
        <taxon>Bacteria</taxon>
        <taxon>Pseudomonadati</taxon>
        <taxon>Bacteroidota</taxon>
        <taxon>Flavobacteriia</taxon>
        <taxon>Flavobacteriales</taxon>
        <taxon>Flavobacteriaceae</taxon>
        <taxon>Ulvibacterium</taxon>
    </lineage>
</organism>
<keyword evidence="4 6" id="KW-1133">Transmembrane helix</keyword>
<evidence type="ECO:0000259" key="7">
    <source>
        <dbReference type="Pfam" id="PF02687"/>
    </source>
</evidence>
<comment type="caution">
    <text evidence="8">The sequence shown here is derived from an EMBL/GenBank/DDBJ whole genome shotgun (WGS) entry which is preliminary data.</text>
</comment>
<feature type="transmembrane region" description="Helical" evidence="6">
    <location>
        <begin position="750"/>
        <end position="775"/>
    </location>
</feature>
<dbReference type="InterPro" id="IPR038766">
    <property type="entry name" value="Membrane_comp_ABC_pdt"/>
</dbReference>
<evidence type="ECO:0000313" key="8">
    <source>
        <dbReference type="EMBL" id="RKN82881.1"/>
    </source>
</evidence>
<evidence type="ECO:0000256" key="2">
    <source>
        <dbReference type="ARBA" id="ARBA00022475"/>
    </source>
</evidence>